<organism evidence="11 12">
    <name type="scientific">Mariniflexile fucanivorans</name>
    <dbReference type="NCBI Taxonomy" id="264023"/>
    <lineage>
        <taxon>Bacteria</taxon>
        <taxon>Pseudomonadati</taxon>
        <taxon>Bacteroidota</taxon>
        <taxon>Flavobacteriia</taxon>
        <taxon>Flavobacteriales</taxon>
        <taxon>Flavobacteriaceae</taxon>
        <taxon>Mariniflexile</taxon>
    </lineage>
</organism>
<feature type="domain" description="Polysaccharide lyase family 8 central" evidence="8">
    <location>
        <begin position="362"/>
        <end position="608"/>
    </location>
</feature>
<dbReference type="OrthoDB" id="6394136at2"/>
<dbReference type="GO" id="GO:0005975">
    <property type="term" value="P:carbohydrate metabolic process"/>
    <property type="evidence" value="ECO:0007669"/>
    <property type="project" value="InterPro"/>
</dbReference>
<dbReference type="InterPro" id="IPR011013">
    <property type="entry name" value="Gal_mutarotase_sf_dom"/>
</dbReference>
<name>A0A4V2QEC3_9FLAO</name>
<proteinExistence type="inferred from homology"/>
<dbReference type="PANTHER" id="PTHR38481:SF1">
    <property type="entry name" value="HYALURONATE LYASE"/>
    <property type="match status" value="1"/>
</dbReference>
<feature type="active site" evidence="7">
    <location>
        <position position="254"/>
    </location>
</feature>
<evidence type="ECO:0000256" key="4">
    <source>
        <dbReference type="ARBA" id="ARBA00022729"/>
    </source>
</evidence>
<evidence type="ECO:0000256" key="2">
    <source>
        <dbReference type="ARBA" id="ARBA00006699"/>
    </source>
</evidence>
<keyword evidence="6 11" id="KW-0456">Lyase</keyword>
<dbReference type="InterPro" id="IPR014718">
    <property type="entry name" value="GH-type_carb-bd"/>
</dbReference>
<dbReference type="GO" id="GO:0030246">
    <property type="term" value="F:carbohydrate binding"/>
    <property type="evidence" value="ECO:0007669"/>
    <property type="project" value="InterPro"/>
</dbReference>
<dbReference type="SUPFAM" id="SSF49863">
    <property type="entry name" value="Hyaluronate lyase-like, C-terminal domain"/>
    <property type="match status" value="1"/>
</dbReference>
<dbReference type="GO" id="GO:0005576">
    <property type="term" value="C:extracellular region"/>
    <property type="evidence" value="ECO:0007669"/>
    <property type="project" value="InterPro"/>
</dbReference>
<dbReference type="Gene3D" id="2.70.98.10">
    <property type="match status" value="1"/>
</dbReference>
<dbReference type="InterPro" id="IPR012970">
    <property type="entry name" value="Lyase_8_alpha_N"/>
</dbReference>
<keyword evidence="4" id="KW-0732">Signal</keyword>
<protein>
    <submittedName>
        <fullName evidence="11">Chondroitin AC lyase</fullName>
    </submittedName>
</protein>
<dbReference type="SUPFAM" id="SSF48230">
    <property type="entry name" value="Chondroitin AC/alginate lyase"/>
    <property type="match status" value="1"/>
</dbReference>
<dbReference type="InterPro" id="IPR038970">
    <property type="entry name" value="Lyase_8"/>
</dbReference>
<evidence type="ECO:0000313" key="11">
    <source>
        <dbReference type="EMBL" id="TCL67517.1"/>
    </source>
</evidence>
<sequence>MNRFLAPTLLCSLSPTAGGSLCKLYPVEPYHNAIKKLRMKNTYILIILFFFSISIKAQESQISILKDNWKNYLLAEEVNQDMIPYFYNLKPDGTWSDLDYTNRQRGNWPLRTHLLRTVEMAKAYLKKGNQNYKNEKLKVHILLAYNWWVDHDIVNLNWWYPQIGVPQNIGIIMLLMQDDIDEVQWQKGMTIMNRVVFGDKTGQNLVWVSSNIILRSILKTDTTLVAEATEKIRNEMQMANSAEGLQPDYSFHQHGRQLQFGNYGLHFLEDQVKWMFILKDSKYDYTPEQIDLMRNYFAQGQRWVIWNGVYDINSSGRQLFPDEQHKKYMRVHKAASEMKKIDPNHADLYQSICEENDLVGVKYFPFSELTVQRTKHQLTTIRMCSSRIKGSESGNGENLSSYYLADGAMYTMKTGKEYLNIFPYWDWRKIPGTTAVQDTVKLPELGWDSYNITSDFVGGLTYEDCAITSMQYIRDGVHANKSYFLFPDFTVCLGSAIHGQNNQHLQTTIAQCFSTTPIYLKNGNILQPENSGTNQSVNARSFWHQGSGYIINQGLDIVLSSEKKTANWTKVISWVDKEEDAKDVFTLGIDHGTNVKNETYAYAVFPNMNKTDLAKTEKHLPYQILSNTEAIQAVQLDACTSIVFHRSDTLKIHDTIELSCSVPAILMCKVNQDQLSISVCDPTQKLKSGQIIITSKGKSGKTTFIKNITFPVGIDKGTAVNMTQNINTNN</sequence>
<comment type="cofactor">
    <cofactor evidence="1">
        <name>Ca(2+)</name>
        <dbReference type="ChEBI" id="CHEBI:29108"/>
    </cofactor>
</comment>
<dbReference type="Gene3D" id="2.60.220.10">
    <property type="entry name" value="Polysaccharide lyase family 8-like, C-terminal"/>
    <property type="match status" value="1"/>
</dbReference>
<evidence type="ECO:0000313" key="12">
    <source>
        <dbReference type="Proteomes" id="UP000295455"/>
    </source>
</evidence>
<dbReference type="InterPro" id="IPR008929">
    <property type="entry name" value="Chondroitin_lyas"/>
</dbReference>
<dbReference type="EMBL" id="SLUP01000002">
    <property type="protein sequence ID" value="TCL67517.1"/>
    <property type="molecule type" value="Genomic_DNA"/>
</dbReference>
<evidence type="ECO:0000256" key="1">
    <source>
        <dbReference type="ARBA" id="ARBA00001913"/>
    </source>
</evidence>
<feature type="domain" description="Polysaccharide lyase 8 N-terminal alpha-helical" evidence="10">
    <location>
        <begin position="92"/>
        <end position="324"/>
    </location>
</feature>
<dbReference type="AlphaFoldDB" id="A0A4V2QEC3"/>
<comment type="similarity">
    <text evidence="2">Belongs to the polysaccharide lyase 8 family.</text>
</comment>
<keyword evidence="12" id="KW-1185">Reference proteome</keyword>
<dbReference type="Pfam" id="PF02884">
    <property type="entry name" value="Lyase_8_C"/>
    <property type="match status" value="1"/>
</dbReference>
<dbReference type="GO" id="GO:0016837">
    <property type="term" value="F:carbon-oxygen lyase activity, acting on polysaccharides"/>
    <property type="evidence" value="ECO:0007669"/>
    <property type="project" value="UniProtKB-ARBA"/>
</dbReference>
<comment type="subunit">
    <text evidence="3">Monomer.</text>
</comment>
<dbReference type="Proteomes" id="UP000295455">
    <property type="component" value="Unassembled WGS sequence"/>
</dbReference>
<evidence type="ECO:0000259" key="10">
    <source>
        <dbReference type="Pfam" id="PF08124"/>
    </source>
</evidence>
<evidence type="ECO:0000256" key="6">
    <source>
        <dbReference type="ARBA" id="ARBA00023239"/>
    </source>
</evidence>
<feature type="active site" evidence="7">
    <location>
        <position position="317"/>
    </location>
</feature>
<reference evidence="11 12" key="1">
    <citation type="submission" date="2019-03" db="EMBL/GenBank/DDBJ databases">
        <title>Genomic Encyclopedia of Type Strains, Phase IV (KMG-IV): sequencing the most valuable type-strain genomes for metagenomic binning, comparative biology and taxonomic classification.</title>
        <authorList>
            <person name="Goeker M."/>
        </authorList>
    </citation>
    <scope>NUCLEOTIDE SEQUENCE [LARGE SCALE GENOMIC DNA]</scope>
    <source>
        <strain evidence="11 12">DSM 18792</strain>
    </source>
</reference>
<evidence type="ECO:0000259" key="9">
    <source>
        <dbReference type="Pfam" id="PF02884"/>
    </source>
</evidence>
<accession>A0A4V2QEC3</accession>
<dbReference type="Pfam" id="PF02278">
    <property type="entry name" value="Lyase_8"/>
    <property type="match status" value="1"/>
</dbReference>
<evidence type="ECO:0000256" key="7">
    <source>
        <dbReference type="PIRSR" id="PIRSR638970-1"/>
    </source>
</evidence>
<evidence type="ECO:0000259" key="8">
    <source>
        <dbReference type="Pfam" id="PF02278"/>
    </source>
</evidence>
<gene>
    <name evidence="11" type="ORF">EV196_10273</name>
</gene>
<keyword evidence="5" id="KW-0106">Calcium</keyword>
<dbReference type="InterPro" id="IPR011071">
    <property type="entry name" value="Lyase_8-like_C"/>
</dbReference>
<dbReference type="InterPro" id="IPR003159">
    <property type="entry name" value="Lyase_8_central_dom"/>
</dbReference>
<dbReference type="PANTHER" id="PTHR38481">
    <property type="entry name" value="HYALURONATE LYASE"/>
    <property type="match status" value="1"/>
</dbReference>
<dbReference type="Pfam" id="PF08124">
    <property type="entry name" value="Lyase_8_N"/>
    <property type="match status" value="1"/>
</dbReference>
<dbReference type="SUPFAM" id="SSF74650">
    <property type="entry name" value="Galactose mutarotase-like"/>
    <property type="match status" value="1"/>
</dbReference>
<dbReference type="Gene3D" id="1.50.10.100">
    <property type="entry name" value="Chondroitin AC/alginate lyase"/>
    <property type="match status" value="1"/>
</dbReference>
<feature type="active site" evidence="7">
    <location>
        <position position="263"/>
    </location>
</feature>
<comment type="caution">
    <text evidence="11">The sequence shown here is derived from an EMBL/GenBank/DDBJ whole genome shotgun (WGS) entry which is preliminary data.</text>
</comment>
<evidence type="ECO:0000256" key="3">
    <source>
        <dbReference type="ARBA" id="ARBA00011245"/>
    </source>
</evidence>
<feature type="domain" description="Polysaccharide lyase family 8 C-terminal" evidence="9">
    <location>
        <begin position="623"/>
        <end position="688"/>
    </location>
</feature>
<dbReference type="InterPro" id="IPR004103">
    <property type="entry name" value="Lyase_8_C"/>
</dbReference>
<evidence type="ECO:0000256" key="5">
    <source>
        <dbReference type="ARBA" id="ARBA00022837"/>
    </source>
</evidence>